<evidence type="ECO:0000313" key="2">
    <source>
        <dbReference type="EMBL" id="VDO66916.1"/>
    </source>
</evidence>
<evidence type="ECO:0008006" key="3">
    <source>
        <dbReference type="Google" id="ProtNLM"/>
    </source>
</evidence>
<proteinExistence type="predicted"/>
<dbReference type="OrthoDB" id="5856946at2759"/>
<gene>
    <name evidence="2" type="ORF">HPBE_LOCUS6097</name>
</gene>
<protein>
    <recommendedName>
        <fullName evidence="3">Endonuclease/exonuclease/phosphatase domain-containing protein</fullName>
    </recommendedName>
</protein>
<dbReference type="AlphaFoldDB" id="A0A3P7X1V1"/>
<name>A0A3P7X1V1_HELPZ</name>
<feature type="region of interest" description="Disordered" evidence="1">
    <location>
        <begin position="201"/>
        <end position="239"/>
    </location>
</feature>
<dbReference type="InterPro" id="IPR036691">
    <property type="entry name" value="Endo/exonu/phosph_ase_sf"/>
</dbReference>
<feature type="region of interest" description="Disordered" evidence="1">
    <location>
        <begin position="35"/>
        <end position="54"/>
    </location>
</feature>
<organism evidence="2">
    <name type="scientific">Heligmosomoides polygyrus</name>
    <name type="common">Parasitic roundworm</name>
    <dbReference type="NCBI Taxonomy" id="6339"/>
    <lineage>
        <taxon>Eukaryota</taxon>
        <taxon>Metazoa</taxon>
        <taxon>Ecdysozoa</taxon>
        <taxon>Nematoda</taxon>
        <taxon>Chromadorea</taxon>
        <taxon>Rhabditida</taxon>
        <taxon>Rhabditina</taxon>
        <taxon>Rhabditomorpha</taxon>
        <taxon>Strongyloidea</taxon>
        <taxon>Heligmosomidae</taxon>
        <taxon>Heligmosomoides</taxon>
    </lineage>
</organism>
<sequence length="571" mass="63342">MGVSLEPRPNYTAELAPADPKIARRPLIKDVRAKTTMGDEAREERNQLARQDASVSTYNRRSPLGSWRGYLNVAYQVVQLILANTVPHLGAECIPADGQAIKLFKLLGMLSGTCLFDKAMREAISIDEVFKSSLADANAAVCNMKKCSTCESPSANFSKRLTACSLNTLEGQCVEVLEEPAEQRRLSPATMPSQLLYSPAARVHDNPPLPQINNSRPSTPTREPLSPRFGDPPPRASHPIRRLHRPLIRSSATMTLRSPAASPAPEILVHKPVDVAEVVPRPDRLELPVYGNVRDVSSDDDTTPRRKLASKAWSNDYDDEEVEAFYVELEKFYKEDRTFYKVFVGDFNAKIGSRRSPEELHIGTHGLEWNEQGERLSEFIMSTQTIHGNSQFQKPPALRCTWESPGGQFHNEIDHIIFNHKYCLTNVSDVPSSWEGGRLCGDALCVTSLLFVVLLIYQFELTKYGIDSLVADDAEVVVVDDDPLAYGRAISLSEFNTAGWPTDWAALLLNADDVRLSAFGLLFAPRQWGILAAAVFCRPAPWGVRCSPVHLLVVLSDAVMGIRQVAYALET</sequence>
<dbReference type="Gene3D" id="3.60.10.10">
    <property type="entry name" value="Endonuclease/exonuclease/phosphatase"/>
    <property type="match status" value="1"/>
</dbReference>
<reference evidence="2" key="1">
    <citation type="submission" date="2018-11" db="EMBL/GenBank/DDBJ databases">
        <authorList>
            <consortium name="Pathogen Informatics"/>
        </authorList>
    </citation>
    <scope>NUCLEOTIDE SEQUENCE [LARGE SCALE GENOMIC DNA]</scope>
</reference>
<dbReference type="SUPFAM" id="SSF56219">
    <property type="entry name" value="DNase I-like"/>
    <property type="match status" value="1"/>
</dbReference>
<feature type="compositionally biased region" description="Polar residues" evidence="1">
    <location>
        <begin position="211"/>
        <end position="221"/>
    </location>
</feature>
<evidence type="ECO:0000256" key="1">
    <source>
        <dbReference type="SAM" id="MobiDB-lite"/>
    </source>
</evidence>
<dbReference type="EMBL" id="UZAH01025595">
    <property type="protein sequence ID" value="VDO66916.1"/>
    <property type="molecule type" value="Genomic_DNA"/>
</dbReference>
<accession>A0A3P7X1V1</accession>
<feature type="compositionally biased region" description="Basic and acidic residues" evidence="1">
    <location>
        <begin position="35"/>
        <end position="47"/>
    </location>
</feature>